<dbReference type="EMBL" id="SRPY01000860">
    <property type="protein sequence ID" value="KAG5916817.1"/>
    <property type="molecule type" value="Genomic_DNA"/>
</dbReference>
<dbReference type="AlphaFoldDB" id="A0A8K0J1M7"/>
<proteinExistence type="predicted"/>
<reference evidence="2" key="1">
    <citation type="journal article" date="2020" name="bioRxiv">
        <title>Whole genome comparisons of ergot fungi reveals the divergence and evolution of species within the genus Claviceps are the result of varying mechanisms driving genome evolution and host range expansion.</title>
        <authorList>
            <person name="Wyka S.A."/>
            <person name="Mondo S.J."/>
            <person name="Liu M."/>
            <person name="Dettman J."/>
            <person name="Nalam V."/>
            <person name="Broders K.D."/>
        </authorList>
    </citation>
    <scope>NUCLEOTIDE SEQUENCE</scope>
    <source>
        <strain evidence="2">CCC 489</strain>
    </source>
</reference>
<comment type="caution">
    <text evidence="2">The sequence shown here is derived from an EMBL/GenBank/DDBJ whole genome shotgun (WGS) entry which is preliminary data.</text>
</comment>
<evidence type="ECO:0000313" key="3">
    <source>
        <dbReference type="Proteomes" id="UP000811619"/>
    </source>
</evidence>
<keyword evidence="3" id="KW-1185">Reference proteome</keyword>
<organism evidence="2 3">
    <name type="scientific">Claviceps africana</name>
    <dbReference type="NCBI Taxonomy" id="83212"/>
    <lineage>
        <taxon>Eukaryota</taxon>
        <taxon>Fungi</taxon>
        <taxon>Dikarya</taxon>
        <taxon>Ascomycota</taxon>
        <taxon>Pezizomycotina</taxon>
        <taxon>Sordariomycetes</taxon>
        <taxon>Hypocreomycetidae</taxon>
        <taxon>Hypocreales</taxon>
        <taxon>Clavicipitaceae</taxon>
        <taxon>Claviceps</taxon>
    </lineage>
</organism>
<dbReference type="Proteomes" id="UP000811619">
    <property type="component" value="Unassembled WGS sequence"/>
</dbReference>
<gene>
    <name evidence="2" type="ORF">E4U42_007502</name>
</gene>
<dbReference type="Gene3D" id="1.10.287.1490">
    <property type="match status" value="1"/>
</dbReference>
<protein>
    <submittedName>
        <fullName evidence="2">Uncharacterized protein</fullName>
    </submittedName>
</protein>
<keyword evidence="1" id="KW-0175">Coiled coil</keyword>
<feature type="coiled-coil region" evidence="1">
    <location>
        <begin position="67"/>
        <end position="94"/>
    </location>
</feature>
<evidence type="ECO:0000256" key="1">
    <source>
        <dbReference type="SAM" id="Coils"/>
    </source>
</evidence>
<dbReference type="OrthoDB" id="4956285at2759"/>
<name>A0A8K0J1M7_9HYPO</name>
<sequence>MATKICLARIEELNGKLRRKAVVRARIETMQREMQQILNHMSSETAKQLMTSSFAAILRRPNAQRTSVDMQDEVDALRHEIAGLKAEEARLESQIKSFQA</sequence>
<evidence type="ECO:0000313" key="2">
    <source>
        <dbReference type="EMBL" id="KAG5916817.1"/>
    </source>
</evidence>
<accession>A0A8K0J1M7</accession>